<comment type="similarity">
    <text evidence="1">Belongs to the short-chain dehydrogenases/reductases (SDR) family.</text>
</comment>
<dbReference type="PANTHER" id="PTHR43544">
    <property type="entry name" value="SHORT-CHAIN DEHYDROGENASE/REDUCTASE"/>
    <property type="match status" value="1"/>
</dbReference>
<name>A0A8S9A100_SORMA</name>
<dbReference type="AlphaFoldDB" id="A0A8S9A100"/>
<dbReference type="InterPro" id="IPR002347">
    <property type="entry name" value="SDR_fam"/>
</dbReference>
<evidence type="ECO:0000256" key="2">
    <source>
        <dbReference type="ARBA" id="ARBA00022857"/>
    </source>
</evidence>
<dbReference type="OMA" id="WILPAYG"/>
<organism evidence="4 5">
    <name type="scientific">Sordaria macrospora</name>
    <dbReference type="NCBI Taxonomy" id="5147"/>
    <lineage>
        <taxon>Eukaryota</taxon>
        <taxon>Fungi</taxon>
        <taxon>Dikarya</taxon>
        <taxon>Ascomycota</taxon>
        <taxon>Pezizomycotina</taxon>
        <taxon>Sordariomycetes</taxon>
        <taxon>Sordariomycetidae</taxon>
        <taxon>Sordariales</taxon>
        <taxon>Sordariaceae</taxon>
        <taxon>Sordaria</taxon>
    </lineage>
</organism>
<evidence type="ECO:0000256" key="3">
    <source>
        <dbReference type="ARBA" id="ARBA00023002"/>
    </source>
</evidence>
<dbReference type="PRINTS" id="PR00081">
    <property type="entry name" value="GDHRDH"/>
</dbReference>
<dbReference type="SUPFAM" id="SSF51735">
    <property type="entry name" value="NAD(P)-binding Rossmann-fold domains"/>
    <property type="match status" value="1"/>
</dbReference>
<keyword evidence="3" id="KW-0560">Oxidoreductase</keyword>
<dbReference type="CDD" id="cd05325">
    <property type="entry name" value="carb_red_sniffer_like_SDR_c"/>
    <property type="match status" value="1"/>
</dbReference>
<evidence type="ECO:0000256" key="1">
    <source>
        <dbReference type="ARBA" id="ARBA00006484"/>
    </source>
</evidence>
<proteinExistence type="inferred from homology"/>
<evidence type="ECO:0008006" key="6">
    <source>
        <dbReference type="Google" id="ProtNLM"/>
    </source>
</evidence>
<reference evidence="4 5" key="1">
    <citation type="submission" date="2017-07" db="EMBL/GenBank/DDBJ databases">
        <title>Genome sequence of the Sordaria macrospora wild type strain R19027.</title>
        <authorList>
            <person name="Nowrousian M."/>
            <person name="Teichert I."/>
            <person name="Kueck U."/>
        </authorList>
    </citation>
    <scope>NUCLEOTIDE SEQUENCE [LARGE SCALE GENOMIC DNA]</scope>
    <source>
        <strain evidence="4 5">R19027</strain>
        <tissue evidence="4">Mycelium</tissue>
    </source>
</reference>
<protein>
    <recommendedName>
        <fullName evidence="6">NAD(P)-binding protein</fullName>
    </recommendedName>
</protein>
<dbReference type="Proteomes" id="UP000433876">
    <property type="component" value="Unassembled WGS sequence"/>
</dbReference>
<gene>
    <name evidence="4" type="ORF">SMACR_12125</name>
</gene>
<keyword evidence="2" id="KW-0521">NADP</keyword>
<dbReference type="EMBL" id="NMPR01000012">
    <property type="protein sequence ID" value="KAA8635428.1"/>
    <property type="molecule type" value="Genomic_DNA"/>
</dbReference>
<dbReference type="InterPro" id="IPR036291">
    <property type="entry name" value="NAD(P)-bd_dom_sf"/>
</dbReference>
<dbReference type="Pfam" id="PF00106">
    <property type="entry name" value="adh_short"/>
    <property type="match status" value="1"/>
</dbReference>
<evidence type="ECO:0000313" key="5">
    <source>
        <dbReference type="Proteomes" id="UP000433876"/>
    </source>
</evidence>
<comment type="caution">
    <text evidence="4">The sequence shown here is derived from an EMBL/GenBank/DDBJ whole genome shotgun (WGS) entry which is preliminary data.</text>
</comment>
<evidence type="ECO:0000313" key="4">
    <source>
        <dbReference type="EMBL" id="KAA8635428.1"/>
    </source>
</evidence>
<sequence>MVVTDSTVVFISGVGKGIGSGIAKLYLARPNHTVIGSVRDLSTPSVAELKASPTAPGSRLILVHIESTSSTDPARAVEAINAQGIEHIDIAIANAGAMPSTVPIEEVDTKDMLENYHINAIGPLLLFQAILPLLKKGKNPKWASVSTTAGSIGLVDALAAWILPAYGGAKAALNWLTAGIASSQKEWLTTIALHPGLVQTGPGNWVAQKVGLGDKAPVTVEDSAAFIVKLLDGLTKEDNGKFYNATDLTEVPW</sequence>
<dbReference type="InterPro" id="IPR051468">
    <property type="entry name" value="Fungal_SecMetab_SDRs"/>
</dbReference>
<dbReference type="PANTHER" id="PTHR43544:SF7">
    <property type="entry name" value="NADB-LER2"/>
    <property type="match status" value="1"/>
</dbReference>
<dbReference type="GO" id="GO:0005737">
    <property type="term" value="C:cytoplasm"/>
    <property type="evidence" value="ECO:0007669"/>
    <property type="project" value="TreeGrafter"/>
</dbReference>
<dbReference type="VEuPathDB" id="FungiDB:SMAC_12125"/>
<accession>A0A8S9A100</accession>
<dbReference type="Gene3D" id="3.40.50.720">
    <property type="entry name" value="NAD(P)-binding Rossmann-like Domain"/>
    <property type="match status" value="1"/>
</dbReference>
<dbReference type="GO" id="GO:0016491">
    <property type="term" value="F:oxidoreductase activity"/>
    <property type="evidence" value="ECO:0007669"/>
    <property type="project" value="UniProtKB-KW"/>
</dbReference>